<dbReference type="EMBL" id="DXHP01000126">
    <property type="protein sequence ID" value="HIW06797.1"/>
    <property type="molecule type" value="Genomic_DNA"/>
</dbReference>
<accession>A0A9D1TUG8</accession>
<dbReference type="Proteomes" id="UP000823934">
    <property type="component" value="Unassembled WGS sequence"/>
</dbReference>
<reference evidence="1" key="1">
    <citation type="journal article" date="2021" name="PeerJ">
        <title>Extensive microbial diversity within the chicken gut microbiome revealed by metagenomics and culture.</title>
        <authorList>
            <person name="Gilroy R."/>
            <person name="Ravi A."/>
            <person name="Getino M."/>
            <person name="Pursley I."/>
            <person name="Horton D.L."/>
            <person name="Alikhan N.F."/>
            <person name="Baker D."/>
            <person name="Gharbi K."/>
            <person name="Hall N."/>
            <person name="Watson M."/>
            <person name="Adriaenssens E.M."/>
            <person name="Foster-Nyarko E."/>
            <person name="Jarju S."/>
            <person name="Secka A."/>
            <person name="Antonio M."/>
            <person name="Oren A."/>
            <person name="Chaudhuri R.R."/>
            <person name="La Ragione R."/>
            <person name="Hildebrand F."/>
            <person name="Pallen M.J."/>
        </authorList>
    </citation>
    <scope>NUCLEOTIDE SEQUENCE</scope>
    <source>
        <strain evidence="1">CHK160-9182</strain>
    </source>
</reference>
<name>A0A9D1TUG8_9GAMM</name>
<reference evidence="1" key="2">
    <citation type="submission" date="2021-04" db="EMBL/GenBank/DDBJ databases">
        <authorList>
            <person name="Gilroy R."/>
        </authorList>
    </citation>
    <scope>NUCLEOTIDE SEQUENCE</scope>
    <source>
        <strain evidence="1">CHK160-9182</strain>
    </source>
</reference>
<evidence type="ECO:0000313" key="2">
    <source>
        <dbReference type="Proteomes" id="UP000823934"/>
    </source>
</evidence>
<proteinExistence type="predicted"/>
<protein>
    <submittedName>
        <fullName evidence="1">Uncharacterized protein</fullName>
    </submittedName>
</protein>
<dbReference type="AlphaFoldDB" id="A0A9D1TUG8"/>
<comment type="caution">
    <text evidence="1">The sequence shown here is derived from an EMBL/GenBank/DDBJ whole genome shotgun (WGS) entry which is preliminary data.</text>
</comment>
<gene>
    <name evidence="1" type="ORF">H9889_05670</name>
</gene>
<organism evidence="1 2">
    <name type="scientific">Candidatus Ignatzschineria merdigallinarum</name>
    <dbReference type="NCBI Taxonomy" id="2838621"/>
    <lineage>
        <taxon>Bacteria</taxon>
        <taxon>Pseudomonadati</taxon>
        <taxon>Pseudomonadota</taxon>
        <taxon>Gammaproteobacteria</taxon>
        <taxon>Cardiobacteriales</taxon>
        <taxon>Ignatzschineriaceae</taxon>
        <taxon>Ignatzschineria</taxon>
    </lineage>
</organism>
<evidence type="ECO:0000313" key="1">
    <source>
        <dbReference type="EMBL" id="HIW06797.1"/>
    </source>
</evidence>
<sequence>MSNIIVHTNPSLYDKSVTLKETFTLHPRRSRYILVSESGLENELANFVTEIESGNKSYTLYTASDLQTMTSFFENQLIGTQLYIVATWDVARMIFEAAVNAGFTEDEIQTKVIGDKKRYVYCMKCFQLNDATTKDKEIQCSTCAAMLAVGPFYSKFRKGNIGYPFKPVVQ</sequence>